<comment type="caution">
    <text evidence="3">The sequence shown here is derived from an EMBL/GenBank/DDBJ whole genome shotgun (WGS) entry which is preliminary data.</text>
</comment>
<keyword evidence="4" id="KW-1185">Reference proteome</keyword>
<evidence type="ECO:0000256" key="1">
    <source>
        <dbReference type="SAM" id="MobiDB-lite"/>
    </source>
</evidence>
<dbReference type="Pfam" id="PF25431">
    <property type="entry name" value="zf-C17orf113"/>
    <property type="match status" value="1"/>
</dbReference>
<dbReference type="InterPro" id="IPR047273">
    <property type="entry name" value="VRTN_OTU_dom"/>
</dbReference>
<dbReference type="EMBL" id="CALNXK010000029">
    <property type="protein sequence ID" value="CAH3116027.1"/>
    <property type="molecule type" value="Genomic_DNA"/>
</dbReference>
<name>A0ABN8NRN3_9CNID</name>
<evidence type="ECO:0000313" key="4">
    <source>
        <dbReference type="Proteomes" id="UP001159405"/>
    </source>
</evidence>
<dbReference type="PANTHER" id="PTHR46880">
    <property type="entry name" value="RAS-ASSOCIATING DOMAIN-CONTAINING PROTEIN"/>
    <property type="match status" value="1"/>
</dbReference>
<dbReference type="SMART" id="SM00597">
    <property type="entry name" value="ZnF_TTF"/>
    <property type="match status" value="1"/>
</dbReference>
<dbReference type="InterPro" id="IPR006580">
    <property type="entry name" value="Znf_TTF"/>
</dbReference>
<protein>
    <recommendedName>
        <fullName evidence="2">OTU domain-containing protein</fullName>
    </recommendedName>
</protein>
<gene>
    <name evidence="3" type="ORF">PLOB_00024204</name>
</gene>
<evidence type="ECO:0000259" key="2">
    <source>
        <dbReference type="PROSITE" id="PS50802"/>
    </source>
</evidence>
<dbReference type="InterPro" id="IPR003323">
    <property type="entry name" value="OTU_dom"/>
</dbReference>
<dbReference type="Proteomes" id="UP001159405">
    <property type="component" value="Unassembled WGS sequence"/>
</dbReference>
<feature type="region of interest" description="Disordered" evidence="1">
    <location>
        <begin position="254"/>
        <end position="275"/>
    </location>
</feature>
<dbReference type="PROSITE" id="PS50802">
    <property type="entry name" value="OTU"/>
    <property type="match status" value="1"/>
</dbReference>
<proteinExistence type="predicted"/>
<accession>A0ABN8NRN3</accession>
<dbReference type="InterPro" id="IPR057456">
    <property type="entry name" value="Znf_C17orf113"/>
</dbReference>
<dbReference type="CDD" id="cd22791">
    <property type="entry name" value="OTU_VRTN"/>
    <property type="match status" value="1"/>
</dbReference>
<organism evidence="3 4">
    <name type="scientific">Porites lobata</name>
    <dbReference type="NCBI Taxonomy" id="104759"/>
    <lineage>
        <taxon>Eukaryota</taxon>
        <taxon>Metazoa</taxon>
        <taxon>Cnidaria</taxon>
        <taxon>Anthozoa</taxon>
        <taxon>Hexacorallia</taxon>
        <taxon>Scleractinia</taxon>
        <taxon>Fungiina</taxon>
        <taxon>Poritidae</taxon>
        <taxon>Porites</taxon>
    </lineage>
</organism>
<feature type="domain" description="OTU" evidence="2">
    <location>
        <begin position="69"/>
        <end position="251"/>
    </location>
</feature>
<dbReference type="PANTHER" id="PTHR46880:SF5">
    <property type="entry name" value="DUF4371 DOMAIN-CONTAINING PROTEIN"/>
    <property type="match status" value="1"/>
</dbReference>
<sequence>MLDESDLNCFKGHILNEEIDRAKVIYSRKQEEFSRLISQQRKPRYSNLPRDELGTSLIPEGVTGADDRLVALKAKGNGDCLFNSISILLFGDENRSHLLRLLVAGELYFNRSFYADHDAFNDAVASGTDFFPAVLFTVALTTQGDKKFSDTGNREETIKEEAFVACEVRSWSSLVHIMAMSSVLCRPIVSMYPSVQFKYRCLVNRVINPRTSDTSATPKEPLNILWCRDGNLGNADGGWYILNHFVPVVLADEPDSDKRPCPSISKNSTPKRKQQASAALKKKIVLKWKDEFPWLTIQKEDDAVICSVCIQVPKEVGNTQFITGCKSEKKETFQIHAKSNGHLRAHTALLSQQKPVRETMLVQSFFKATKDLDGRDRKEVAVKMTTAYFVAKEELPFSKFNSLISLQKKNGLALTSTYANDKTCAEMVSTLLWKINSKHFISVMADGATDAGGTENETVVCRFVQDGRPVNRLIGHKAGGPFMFCFNKPILGLKEAIGTTFEEAGVEDWKEKLVAFGADGASVNLGKKAGVAALLKKDIPYLVDFHCLPHRLELALLELQGGCKSVEDVYNILHLIWKTYHYSPKSVRALKSIADELEINILKPTQVKGTSWLPHVSRALKVFVSHKSATESESGLYAAVLMHMEDLSVNCKNANIQGRARHVSQKMKDIHFVAFCHFLADLFAILSRLSLQMQRNDIILPSVVSHLKETLVRIESVTRCPVADGHLAKFWEKVEGTQTFQGVTLTGSIHSKAAKRGGSISRSLQSEMETPASLTLQGLRDRFGVLPGIESQVGKSPSYNSTKVVSDMLVFNVDSWPTCPGDLLDFGSEETRRLTRRFQPILERAGCKISSIQDQWISLKIMVNGQFRKFNYGSLWETLLTKVPYKDDFKDVLQLVELVLVLPISAAQCERAVSAQNRIKSSTRATLSVSVLEDLIRLSSEGPSVAEFDPTPAVNQWFERDRSKGERARRPHFLNQSSGCV</sequence>
<evidence type="ECO:0000313" key="3">
    <source>
        <dbReference type="EMBL" id="CAH3116027.1"/>
    </source>
</evidence>
<reference evidence="3 4" key="1">
    <citation type="submission" date="2022-05" db="EMBL/GenBank/DDBJ databases">
        <authorList>
            <consortium name="Genoscope - CEA"/>
            <person name="William W."/>
        </authorList>
    </citation>
    <scope>NUCLEOTIDE SEQUENCE [LARGE SCALE GENOMIC DNA]</scope>
</reference>